<dbReference type="PANTHER" id="PTHR10605:SF56">
    <property type="entry name" value="BIFUNCTIONAL HEPARAN SULFATE N-DEACETYLASE_N-SULFOTRANSFERASE"/>
    <property type="match status" value="1"/>
</dbReference>
<organism evidence="5 6">
    <name type="scientific">Qipengyuania profundimaris</name>
    <dbReference type="NCBI Taxonomy" id="3067652"/>
    <lineage>
        <taxon>Bacteria</taxon>
        <taxon>Pseudomonadati</taxon>
        <taxon>Pseudomonadota</taxon>
        <taxon>Alphaproteobacteria</taxon>
        <taxon>Sphingomonadales</taxon>
        <taxon>Erythrobacteraceae</taxon>
        <taxon>Qipengyuania</taxon>
    </lineage>
</organism>
<dbReference type="InterPro" id="IPR027417">
    <property type="entry name" value="P-loop_NTPase"/>
</dbReference>
<feature type="compositionally biased region" description="Basic residues" evidence="3">
    <location>
        <begin position="257"/>
        <end position="269"/>
    </location>
</feature>
<keyword evidence="1 5" id="KW-0808">Transferase</keyword>
<comment type="caution">
    <text evidence="5">The sequence shown here is derived from an EMBL/GenBank/DDBJ whole genome shotgun (WGS) entry which is preliminary data.</text>
</comment>
<evidence type="ECO:0000259" key="4">
    <source>
        <dbReference type="Pfam" id="PF00685"/>
    </source>
</evidence>
<dbReference type="Proteomes" id="UP001240639">
    <property type="component" value="Unassembled WGS sequence"/>
</dbReference>
<evidence type="ECO:0000313" key="5">
    <source>
        <dbReference type="EMBL" id="MDP4575547.1"/>
    </source>
</evidence>
<evidence type="ECO:0000256" key="2">
    <source>
        <dbReference type="ARBA" id="ARBA00023180"/>
    </source>
</evidence>
<name>A0ABT9HR00_9SPHN</name>
<protein>
    <submittedName>
        <fullName evidence="5">Sulfotransferase</fullName>
        <ecNumber evidence="5">2.8.2.-</ecNumber>
    </submittedName>
</protein>
<dbReference type="InterPro" id="IPR037359">
    <property type="entry name" value="NST/OST"/>
</dbReference>
<evidence type="ECO:0000256" key="3">
    <source>
        <dbReference type="SAM" id="MobiDB-lite"/>
    </source>
</evidence>
<sequence length="304" mass="34229">MPGAQKSGTTFLAALIAQHPEIFLPSVKEPAHFLTAIDKPLAKPNGKPQRLAYAKSETYRSLYTEGKHSKYRLDASTGYFAVPEVARAIRQEVGDAKIICVVRQPVDRAYSAYVYHRQLEDTSCASFADALDEEQSINGKGDVVIPQPYFGTGEYARNISVWQSEFGLENVLVLFFEDLLADPQGACSKVFDFLDLEPFTIDPVVEKNASHEPLTSWRRLVLMASRGDLPVLAPVSFVMRKLIPPARRNDLRLAIKRNLRPRPGSKRPQKLGAEERALYTRRFHDDIDQLSRMTGKDLSHWKAD</sequence>
<reference evidence="5 6" key="1">
    <citation type="submission" date="2023-08" db="EMBL/GenBank/DDBJ databases">
        <title>genomic of G39.</title>
        <authorList>
            <person name="Wang Y."/>
        </authorList>
    </citation>
    <scope>NUCLEOTIDE SEQUENCE [LARGE SCALE GENOMIC DNA]</scope>
    <source>
        <strain evidence="5 6">G39</strain>
    </source>
</reference>
<feature type="region of interest" description="Disordered" evidence="3">
    <location>
        <begin position="257"/>
        <end position="276"/>
    </location>
</feature>
<feature type="domain" description="Sulfotransferase" evidence="4">
    <location>
        <begin position="3"/>
        <end position="199"/>
    </location>
</feature>
<dbReference type="GO" id="GO:0016740">
    <property type="term" value="F:transferase activity"/>
    <property type="evidence" value="ECO:0007669"/>
    <property type="project" value="UniProtKB-KW"/>
</dbReference>
<evidence type="ECO:0000313" key="6">
    <source>
        <dbReference type="Proteomes" id="UP001240639"/>
    </source>
</evidence>
<evidence type="ECO:0000256" key="1">
    <source>
        <dbReference type="ARBA" id="ARBA00022679"/>
    </source>
</evidence>
<gene>
    <name evidence="5" type="ORF">Q9K02_10405</name>
</gene>
<dbReference type="Pfam" id="PF00685">
    <property type="entry name" value="Sulfotransfer_1"/>
    <property type="match status" value="1"/>
</dbReference>
<dbReference type="PANTHER" id="PTHR10605">
    <property type="entry name" value="HEPARAN SULFATE SULFOTRANSFERASE"/>
    <property type="match status" value="1"/>
</dbReference>
<keyword evidence="2" id="KW-0325">Glycoprotein</keyword>
<accession>A0ABT9HR00</accession>
<dbReference type="RefSeq" id="WP_305933502.1">
    <property type="nucleotide sequence ID" value="NZ_JAVAIM010000001.1"/>
</dbReference>
<dbReference type="EMBL" id="JAVAIM010000001">
    <property type="protein sequence ID" value="MDP4575547.1"/>
    <property type="molecule type" value="Genomic_DNA"/>
</dbReference>
<proteinExistence type="predicted"/>
<dbReference type="SUPFAM" id="SSF52540">
    <property type="entry name" value="P-loop containing nucleoside triphosphate hydrolases"/>
    <property type="match status" value="1"/>
</dbReference>
<keyword evidence="6" id="KW-1185">Reference proteome</keyword>
<dbReference type="Gene3D" id="3.40.50.300">
    <property type="entry name" value="P-loop containing nucleotide triphosphate hydrolases"/>
    <property type="match status" value="1"/>
</dbReference>
<dbReference type="InterPro" id="IPR000863">
    <property type="entry name" value="Sulfotransferase_dom"/>
</dbReference>
<dbReference type="EC" id="2.8.2.-" evidence="5"/>